<evidence type="ECO:0000259" key="1">
    <source>
        <dbReference type="SMART" id="SM00382"/>
    </source>
</evidence>
<reference evidence="2" key="1">
    <citation type="submission" date="2015-03" db="EMBL/GenBank/DDBJ databases">
        <title>Metagenome Sequencing of an Archaeal-Dominated Microbial Community from a Hot Spring at the Los Azufres Geothermal Field, Mexico.</title>
        <authorList>
            <person name="Servin-Garciduenas L.E."/>
            <person name="Martinez-Romero E."/>
        </authorList>
    </citation>
    <scope>NUCLEOTIDE SEQUENCE [LARGE SCALE GENOMIC DNA]</scope>
    <source>
        <strain evidence="2">AZ1-454</strain>
    </source>
</reference>
<evidence type="ECO:0000313" key="2">
    <source>
        <dbReference type="EMBL" id="KJR78804.1"/>
    </source>
</evidence>
<name>A0A0F2LPN4_9CREN</name>
<dbReference type="Gene3D" id="3.40.50.300">
    <property type="entry name" value="P-loop containing nucleotide triphosphate hydrolases"/>
    <property type="match status" value="1"/>
</dbReference>
<dbReference type="InterPro" id="IPR003593">
    <property type="entry name" value="AAA+_ATPase"/>
</dbReference>
<reference evidence="3" key="2">
    <citation type="submission" date="2022-05" db="EMBL/GenBank/DDBJ databases">
        <title>Metagenome Sequencing of an Archaeal-Dominated Microbial Community from a Hot Spring at the Los Azufres Geothermal Field, Mexico.</title>
        <authorList>
            <person name="Marin-Paredes R."/>
            <person name="Martinez-Romero E."/>
            <person name="Servin-Garciduenas L.E."/>
        </authorList>
    </citation>
    <scope>NUCLEOTIDE SEQUENCE</scope>
    <source>
        <strain evidence="3">AZ1-454</strain>
    </source>
</reference>
<gene>
    <name evidence="3" type="ORF">TQ35_008050</name>
    <name evidence="2" type="ORF">TQ35_05290</name>
</gene>
<dbReference type="CDD" id="cd00009">
    <property type="entry name" value="AAA"/>
    <property type="match status" value="1"/>
</dbReference>
<dbReference type="GO" id="GO:0005524">
    <property type="term" value="F:ATP binding"/>
    <property type="evidence" value="ECO:0007669"/>
    <property type="project" value="InterPro"/>
</dbReference>
<dbReference type="EMBL" id="JZWS02000010">
    <property type="protein sequence ID" value="MCL7344508.1"/>
    <property type="molecule type" value="Genomic_DNA"/>
</dbReference>
<organism evidence="2">
    <name type="scientific">Candidatus Aramenus sulfurataquae</name>
    <dbReference type="NCBI Taxonomy" id="1326980"/>
    <lineage>
        <taxon>Archaea</taxon>
        <taxon>Thermoproteota</taxon>
        <taxon>Thermoprotei</taxon>
        <taxon>Sulfolobales</taxon>
        <taxon>Sulfolobaceae</taxon>
        <taxon>Candidatus Aramenus</taxon>
    </lineage>
</organism>
<dbReference type="InterPro" id="IPR011704">
    <property type="entry name" value="ATPase_dyneun-rel_AAA"/>
</dbReference>
<dbReference type="SMART" id="SM00382">
    <property type="entry name" value="AAA"/>
    <property type="match status" value="1"/>
</dbReference>
<dbReference type="GO" id="GO:0016887">
    <property type="term" value="F:ATP hydrolysis activity"/>
    <property type="evidence" value="ECO:0007669"/>
    <property type="project" value="InterPro"/>
</dbReference>
<feature type="domain" description="AAA+ ATPase" evidence="1">
    <location>
        <begin position="299"/>
        <end position="482"/>
    </location>
</feature>
<dbReference type="EMBL" id="JZWS01000048">
    <property type="protein sequence ID" value="KJR78804.1"/>
    <property type="molecule type" value="Genomic_DNA"/>
</dbReference>
<dbReference type="PANTHER" id="PTHR37291">
    <property type="entry name" value="5-METHYLCYTOSINE-SPECIFIC RESTRICTION ENZYME B"/>
    <property type="match status" value="1"/>
</dbReference>
<dbReference type="PANTHER" id="PTHR37291:SF1">
    <property type="entry name" value="TYPE IV METHYL-DIRECTED RESTRICTION ENZYME ECOKMCRB SUBUNIT"/>
    <property type="match status" value="1"/>
</dbReference>
<dbReference type="AlphaFoldDB" id="A0A0F2LPN4"/>
<accession>A0A0F2LPN4</accession>
<evidence type="ECO:0000313" key="3">
    <source>
        <dbReference type="EMBL" id="MCL7344508.1"/>
    </source>
</evidence>
<dbReference type="Pfam" id="PF07728">
    <property type="entry name" value="AAA_5"/>
    <property type="match status" value="1"/>
</dbReference>
<protein>
    <submittedName>
        <fullName evidence="3">AAA family ATPase</fullName>
    </submittedName>
</protein>
<dbReference type="PATRIC" id="fig|1326980.8.peg.1732"/>
<proteinExistence type="predicted"/>
<sequence length="580" mass="66463">MYGEWLKTRKQVGFDLDGFDEENIQSIVKFLGEKIRNRNCSICIFPGSMSHWIESIKYSFDGEIGYTLWGDSAERKGLDESGLPFKSLVEKYREGLLDNQGIRSEISPLIGVFYSTKRKPGERSSSESGGILGFGLVTDIDFDVYRNFKGWLEEDNKLWLLRFRIKVLYLHNSIRNNKDAPDKWIGEDLGKIVEGENYGILVRSNRCYDKSNEVYEKILSFIQNKIKEVGPTLEFYGHLKKEREEKDKGSLESYNPPAQYPQEIECKQGEPKLDCESIYINVDGYSPTSSRDIIKVAMKESNVLLVGPPGTGKTALSTCLARELVADNKNCYTVATANSLWFRRHVIGGESISNGGVMWKGGLFIQAYNRASRIKDGLYFIIIDEINRADVDKAFGELFTIFSGTDPEEWEIPSSLIEEIKSYDSRDNEANNFLENYRKYKDEPLKRIRLVGTMNLVDVRNLFYLGEAILRRFTIFYFKYPENAEDVEMFAKGLKEKDEIVSLVKRLREGFDELRKEGISFNISPASVKRAITLYSRLPENERNVNTFVSLLRSSLGTLDSRILNKFDELANKVRSYGGE</sequence>
<comment type="caution">
    <text evidence="2">The sequence shown here is derived from an EMBL/GenBank/DDBJ whole genome shotgun (WGS) entry which is preliminary data.</text>
</comment>
<dbReference type="InterPro" id="IPR027417">
    <property type="entry name" value="P-loop_NTPase"/>
</dbReference>
<dbReference type="SUPFAM" id="SSF52540">
    <property type="entry name" value="P-loop containing nucleoside triphosphate hydrolases"/>
    <property type="match status" value="1"/>
</dbReference>
<dbReference type="InterPro" id="IPR052934">
    <property type="entry name" value="Methyl-DNA_Rec/Restrict_Enz"/>
</dbReference>